<gene>
    <name evidence="2" type="ORF">M3P19_16675</name>
</gene>
<comment type="caution">
    <text evidence="2">The sequence shown here is derived from an EMBL/GenBank/DDBJ whole genome shotgun (WGS) entry which is preliminary data.</text>
</comment>
<organism evidence="2 3">
    <name type="scientific">Flagellimonas spongiicola</name>
    <dbReference type="NCBI Taxonomy" id="2942208"/>
    <lineage>
        <taxon>Bacteria</taxon>
        <taxon>Pseudomonadati</taxon>
        <taxon>Bacteroidota</taxon>
        <taxon>Flavobacteriia</taxon>
        <taxon>Flavobacteriales</taxon>
        <taxon>Flavobacteriaceae</taxon>
        <taxon>Flagellimonas</taxon>
    </lineage>
</organism>
<sequence length="132" mass="15142">MESDKELENLVKQMMDEVPLEAPSSNFTHLVMQEIQLQKSSVRYKPLLTKTHLMLTAGIIAVLLLYGFMDGSGSQLTSGAYWEFLMNTRSWFSDRIPELQFSKTLSYTVASIGIMVCFQALILKRYFNNRFA</sequence>
<keyword evidence="1" id="KW-0812">Transmembrane</keyword>
<keyword evidence="1" id="KW-0472">Membrane</keyword>
<dbReference type="RefSeq" id="WP_249658837.1">
    <property type="nucleotide sequence ID" value="NZ_JAMFMA010000005.1"/>
</dbReference>
<proteinExistence type="predicted"/>
<evidence type="ECO:0000256" key="1">
    <source>
        <dbReference type="SAM" id="Phobius"/>
    </source>
</evidence>
<feature type="transmembrane region" description="Helical" evidence="1">
    <location>
        <begin position="104"/>
        <end position="123"/>
    </location>
</feature>
<evidence type="ECO:0000313" key="3">
    <source>
        <dbReference type="Proteomes" id="UP001203607"/>
    </source>
</evidence>
<dbReference type="Proteomes" id="UP001203607">
    <property type="component" value="Unassembled WGS sequence"/>
</dbReference>
<dbReference type="EMBL" id="JAMFMA010000005">
    <property type="protein sequence ID" value="MCL6275651.1"/>
    <property type="molecule type" value="Genomic_DNA"/>
</dbReference>
<accession>A0ABT0PXG5</accession>
<keyword evidence="3" id="KW-1185">Reference proteome</keyword>
<evidence type="ECO:0000313" key="2">
    <source>
        <dbReference type="EMBL" id="MCL6275651.1"/>
    </source>
</evidence>
<keyword evidence="1" id="KW-1133">Transmembrane helix</keyword>
<name>A0ABT0PXG5_9FLAO</name>
<protein>
    <submittedName>
        <fullName evidence="2">Uncharacterized protein</fullName>
    </submittedName>
</protein>
<feature type="transmembrane region" description="Helical" evidence="1">
    <location>
        <begin position="47"/>
        <end position="69"/>
    </location>
</feature>
<reference evidence="2 3" key="1">
    <citation type="submission" date="2022-05" db="EMBL/GenBank/DDBJ databases">
        <authorList>
            <person name="Park J.-S."/>
        </authorList>
    </citation>
    <scope>NUCLEOTIDE SEQUENCE [LARGE SCALE GENOMIC DNA]</scope>
    <source>
        <strain evidence="2 3">2012CJ35-5</strain>
    </source>
</reference>